<dbReference type="Gene3D" id="3.40.630.10">
    <property type="entry name" value="Zn peptidases"/>
    <property type="match status" value="1"/>
</dbReference>
<evidence type="ECO:0000256" key="11">
    <source>
        <dbReference type="ARBA" id="ARBA00022729"/>
    </source>
</evidence>
<proteinExistence type="inferred from homology"/>
<dbReference type="GO" id="GO:0005764">
    <property type="term" value="C:lysosome"/>
    <property type="evidence" value="ECO:0007669"/>
    <property type="project" value="UniProtKB-SubCell"/>
</dbReference>
<keyword evidence="14" id="KW-0862">Zinc</keyword>
<evidence type="ECO:0000256" key="16">
    <source>
        <dbReference type="ARBA" id="ARBA00023049"/>
    </source>
</evidence>
<dbReference type="GO" id="GO:0005794">
    <property type="term" value="C:Golgi apparatus"/>
    <property type="evidence" value="ECO:0007669"/>
    <property type="project" value="UniProtKB-SubCell"/>
</dbReference>
<dbReference type="PANTHER" id="PTHR12053:SF3">
    <property type="entry name" value="CARBOXYPEPTIDASE Q"/>
    <property type="match status" value="1"/>
</dbReference>
<dbReference type="GO" id="GO:0043171">
    <property type="term" value="P:peptide catabolic process"/>
    <property type="evidence" value="ECO:0007669"/>
    <property type="project" value="TreeGrafter"/>
</dbReference>
<dbReference type="CDD" id="cd03883">
    <property type="entry name" value="M28_Pgcp_like"/>
    <property type="match status" value="1"/>
</dbReference>
<evidence type="ECO:0000256" key="4">
    <source>
        <dbReference type="ARBA" id="ARBA00004613"/>
    </source>
</evidence>
<keyword evidence="26" id="KW-1185">Reference proteome</keyword>
<keyword evidence="19" id="KW-0458">Lysosome</keyword>
<evidence type="ECO:0000256" key="7">
    <source>
        <dbReference type="ARBA" id="ARBA00022525"/>
    </source>
</evidence>
<evidence type="ECO:0000256" key="22">
    <source>
        <dbReference type="SAM" id="MobiDB-lite"/>
    </source>
</evidence>
<keyword evidence="8 25" id="KW-0121">Carboxypeptidase</keyword>
<evidence type="ECO:0000313" key="26">
    <source>
        <dbReference type="Proteomes" id="UP000747542"/>
    </source>
</evidence>
<keyword evidence="18" id="KW-0325">Glycoprotein</keyword>
<gene>
    <name evidence="25" type="primary">Cpq-L2</name>
    <name evidence="25" type="ORF">Hamer_G012895</name>
</gene>
<name>A0A8J5MWU1_HOMAM</name>
<dbReference type="EMBL" id="JAHLQT010021643">
    <property type="protein sequence ID" value="KAG7167435.1"/>
    <property type="molecule type" value="Genomic_DNA"/>
</dbReference>
<keyword evidence="12" id="KW-0378">Hydrolase</keyword>
<evidence type="ECO:0000256" key="14">
    <source>
        <dbReference type="ARBA" id="ARBA00022833"/>
    </source>
</evidence>
<dbReference type="GO" id="GO:0006508">
    <property type="term" value="P:proteolysis"/>
    <property type="evidence" value="ECO:0007669"/>
    <property type="project" value="UniProtKB-KW"/>
</dbReference>
<dbReference type="GO" id="GO:0004180">
    <property type="term" value="F:carboxypeptidase activity"/>
    <property type="evidence" value="ECO:0007669"/>
    <property type="project" value="UniProtKB-KW"/>
</dbReference>
<keyword evidence="13" id="KW-0256">Endoplasmic reticulum</keyword>
<dbReference type="InterPro" id="IPR007484">
    <property type="entry name" value="Peptidase_M28"/>
</dbReference>
<keyword evidence="7" id="KW-0964">Secreted</keyword>
<evidence type="ECO:0000256" key="1">
    <source>
        <dbReference type="ARBA" id="ARBA00004240"/>
    </source>
</evidence>
<feature type="chain" id="PRO_5035259717" description="Carboxypeptidase Q" evidence="23">
    <location>
        <begin position="29"/>
        <end position="544"/>
    </location>
</feature>
<keyword evidence="11 23" id="KW-0732">Signal</keyword>
<evidence type="ECO:0000256" key="21">
    <source>
        <dbReference type="ARBA" id="ARBA00033328"/>
    </source>
</evidence>
<keyword evidence="10" id="KW-0479">Metal-binding</keyword>
<reference evidence="25" key="1">
    <citation type="journal article" date="2021" name="Sci. Adv.">
        <title>The American lobster genome reveals insights on longevity, neural, and immune adaptations.</title>
        <authorList>
            <person name="Polinski J.M."/>
            <person name="Zimin A.V."/>
            <person name="Clark K.F."/>
            <person name="Kohn A.B."/>
            <person name="Sadowski N."/>
            <person name="Timp W."/>
            <person name="Ptitsyn A."/>
            <person name="Khanna P."/>
            <person name="Romanova D.Y."/>
            <person name="Williams P."/>
            <person name="Greenwood S.J."/>
            <person name="Moroz L.L."/>
            <person name="Walt D.R."/>
            <person name="Bodnar A.G."/>
        </authorList>
    </citation>
    <scope>NUCLEOTIDE SEQUENCE</scope>
    <source>
        <strain evidence="25">GMGI-L3</strain>
    </source>
</reference>
<dbReference type="GO" id="GO:0005615">
    <property type="term" value="C:extracellular space"/>
    <property type="evidence" value="ECO:0007669"/>
    <property type="project" value="TreeGrafter"/>
</dbReference>
<dbReference type="PANTHER" id="PTHR12053">
    <property type="entry name" value="PROTEASE FAMILY M28 PLASMA GLUTAMATE CARBOXYPEPTIDASE-RELATED"/>
    <property type="match status" value="1"/>
</dbReference>
<dbReference type="SUPFAM" id="SSF53187">
    <property type="entry name" value="Zn-dependent exopeptidases"/>
    <property type="match status" value="1"/>
</dbReference>
<evidence type="ECO:0000259" key="24">
    <source>
        <dbReference type="Pfam" id="PF04389"/>
    </source>
</evidence>
<feature type="signal peptide" evidence="23">
    <location>
        <begin position="1"/>
        <end position="28"/>
    </location>
</feature>
<feature type="region of interest" description="Disordered" evidence="22">
    <location>
        <begin position="44"/>
        <end position="86"/>
    </location>
</feature>
<evidence type="ECO:0000256" key="12">
    <source>
        <dbReference type="ARBA" id="ARBA00022801"/>
    </source>
</evidence>
<keyword evidence="15" id="KW-0333">Golgi apparatus</keyword>
<dbReference type="GO" id="GO:0046872">
    <property type="term" value="F:metal ion binding"/>
    <property type="evidence" value="ECO:0007669"/>
    <property type="project" value="UniProtKB-KW"/>
</dbReference>
<dbReference type="AlphaFoldDB" id="A0A8J5MWU1"/>
<feature type="compositionally biased region" description="Low complexity" evidence="22">
    <location>
        <begin position="54"/>
        <end position="70"/>
    </location>
</feature>
<keyword evidence="17" id="KW-0865">Zymogen</keyword>
<evidence type="ECO:0000256" key="17">
    <source>
        <dbReference type="ARBA" id="ARBA00023145"/>
    </source>
</evidence>
<evidence type="ECO:0000256" key="5">
    <source>
        <dbReference type="ARBA" id="ARBA00010918"/>
    </source>
</evidence>
<comment type="caution">
    <text evidence="25">The sequence shown here is derived from an EMBL/GenBank/DDBJ whole genome shotgun (WGS) entry which is preliminary data.</text>
</comment>
<sequence length="544" mass="59553">MGQVALCTITFTCILSALLFVLYSVAQCQGVHIVQLPSINDTRQGEELVEEEQPVTSSSPSQPTTSSPPQLKEPKNITTTAAPDQCNLPPELVDEIKSYQDTVDQIIEYVVRGDYKGRTYEVLAELVDTFGPRMTGSGQLEAAIDWMLELSEAEGLENTHTEDVTAPHWVRNTESAWMTQPRLHQLNMLGLGGSVGTPPEGIKAEVLVVKDFDDLQKHADQAVGKIVVFNQEWVSYGVSVKYRFLGASKAAEVGAVASLIRSAASFSINSPHTGQQEYTDPQHKIPTACITVEDAAMMDRMQARGQKIEVHLTMGAESYPDIITRNTITEVLGHQAPDEAVVVSGHLDSWDVGQGAMDDGGGAMISWNSAVVLQRLGLRPRRTLRAILWAAEEQGGYGGDVRMIQLPAYHKNHVNESDKFQLIMESDSGTFNPLGLGFDGTQEATCIMEEVMKLLHSINATKVVRENGGGPDIEVWVNDGVPLGSLYNANEKYFWFHHSNGDTLSVEDSDVLDHCLAVWTSVAYVTADMTQRIPHGPSNIDPSY</sequence>
<organism evidence="25 26">
    <name type="scientific">Homarus americanus</name>
    <name type="common">American lobster</name>
    <dbReference type="NCBI Taxonomy" id="6706"/>
    <lineage>
        <taxon>Eukaryota</taxon>
        <taxon>Metazoa</taxon>
        <taxon>Ecdysozoa</taxon>
        <taxon>Arthropoda</taxon>
        <taxon>Crustacea</taxon>
        <taxon>Multicrustacea</taxon>
        <taxon>Malacostraca</taxon>
        <taxon>Eumalacostraca</taxon>
        <taxon>Eucarida</taxon>
        <taxon>Decapoda</taxon>
        <taxon>Pleocyemata</taxon>
        <taxon>Astacidea</taxon>
        <taxon>Nephropoidea</taxon>
        <taxon>Nephropidae</taxon>
        <taxon>Homarus</taxon>
    </lineage>
</organism>
<dbReference type="FunFam" id="3.50.30.30:FF:000009">
    <property type="entry name" value="Carboxypeptidase Q"/>
    <property type="match status" value="1"/>
</dbReference>
<dbReference type="Proteomes" id="UP000747542">
    <property type="component" value="Unassembled WGS sequence"/>
</dbReference>
<accession>A0A8J5MWU1</accession>
<feature type="domain" description="Peptidase M28" evidence="24">
    <location>
        <begin position="327"/>
        <end position="521"/>
    </location>
</feature>
<evidence type="ECO:0000256" key="3">
    <source>
        <dbReference type="ARBA" id="ARBA00004555"/>
    </source>
</evidence>
<evidence type="ECO:0000256" key="15">
    <source>
        <dbReference type="ARBA" id="ARBA00023034"/>
    </source>
</evidence>
<evidence type="ECO:0000256" key="19">
    <source>
        <dbReference type="ARBA" id="ARBA00023228"/>
    </source>
</evidence>
<evidence type="ECO:0000256" key="18">
    <source>
        <dbReference type="ARBA" id="ARBA00023180"/>
    </source>
</evidence>
<comment type="subunit">
    <text evidence="20">Homodimer. The monomeric form is inactive while the homodimer is active.</text>
</comment>
<keyword evidence="16" id="KW-0482">Metalloprotease</keyword>
<evidence type="ECO:0000256" key="13">
    <source>
        <dbReference type="ARBA" id="ARBA00022824"/>
    </source>
</evidence>
<dbReference type="InterPro" id="IPR039866">
    <property type="entry name" value="CPQ"/>
</dbReference>
<evidence type="ECO:0000256" key="10">
    <source>
        <dbReference type="ARBA" id="ARBA00022723"/>
    </source>
</evidence>
<evidence type="ECO:0000256" key="20">
    <source>
        <dbReference type="ARBA" id="ARBA00025833"/>
    </source>
</evidence>
<protein>
    <recommendedName>
        <fullName evidence="6">Carboxypeptidase Q</fullName>
    </recommendedName>
    <alternativeName>
        <fullName evidence="21">Plasma glutamate carboxypeptidase</fullName>
    </alternativeName>
</protein>
<evidence type="ECO:0000256" key="6">
    <source>
        <dbReference type="ARBA" id="ARBA00014116"/>
    </source>
</evidence>
<comment type="subcellular location">
    <subcellularLocation>
        <location evidence="1">Endoplasmic reticulum</location>
    </subcellularLocation>
    <subcellularLocation>
        <location evidence="3">Golgi apparatus</location>
    </subcellularLocation>
    <subcellularLocation>
        <location evidence="2">Lysosome</location>
    </subcellularLocation>
    <subcellularLocation>
        <location evidence="4">Secreted</location>
    </subcellularLocation>
</comment>
<dbReference type="GO" id="GO:0005783">
    <property type="term" value="C:endoplasmic reticulum"/>
    <property type="evidence" value="ECO:0007669"/>
    <property type="project" value="UniProtKB-SubCell"/>
</dbReference>
<evidence type="ECO:0000256" key="23">
    <source>
        <dbReference type="SAM" id="SignalP"/>
    </source>
</evidence>
<dbReference type="Gene3D" id="3.50.30.30">
    <property type="match status" value="1"/>
</dbReference>
<evidence type="ECO:0000256" key="2">
    <source>
        <dbReference type="ARBA" id="ARBA00004371"/>
    </source>
</evidence>
<dbReference type="GO" id="GO:0070573">
    <property type="term" value="F:metallodipeptidase activity"/>
    <property type="evidence" value="ECO:0007669"/>
    <property type="project" value="InterPro"/>
</dbReference>
<keyword evidence="9" id="KW-0645">Protease</keyword>
<dbReference type="FunFam" id="3.40.630.10:FF:000036">
    <property type="entry name" value="Carboxypeptidase Q"/>
    <property type="match status" value="1"/>
</dbReference>
<comment type="similarity">
    <text evidence="5">Belongs to the peptidase M28 family.</text>
</comment>
<evidence type="ECO:0000313" key="25">
    <source>
        <dbReference type="EMBL" id="KAG7167435.1"/>
    </source>
</evidence>
<evidence type="ECO:0000256" key="8">
    <source>
        <dbReference type="ARBA" id="ARBA00022645"/>
    </source>
</evidence>
<dbReference type="Pfam" id="PF04389">
    <property type="entry name" value="Peptidase_M28"/>
    <property type="match status" value="1"/>
</dbReference>
<evidence type="ECO:0000256" key="9">
    <source>
        <dbReference type="ARBA" id="ARBA00022670"/>
    </source>
</evidence>